<feature type="transmembrane region" description="Helical" evidence="5">
    <location>
        <begin position="341"/>
        <end position="358"/>
    </location>
</feature>
<keyword evidence="4 5" id="KW-0472">Membrane</keyword>
<feature type="transmembrane region" description="Helical" evidence="5">
    <location>
        <begin position="312"/>
        <end position="334"/>
    </location>
</feature>
<feature type="transmembrane region" description="Helical" evidence="5">
    <location>
        <begin position="140"/>
        <end position="159"/>
    </location>
</feature>
<proteinExistence type="predicted"/>
<feature type="transmembrane region" description="Helical" evidence="5">
    <location>
        <begin position="171"/>
        <end position="189"/>
    </location>
</feature>
<dbReference type="Pfam" id="PF07690">
    <property type="entry name" value="MFS_1"/>
    <property type="match status" value="1"/>
</dbReference>
<evidence type="ECO:0000256" key="2">
    <source>
        <dbReference type="ARBA" id="ARBA00022692"/>
    </source>
</evidence>
<evidence type="ECO:0000256" key="4">
    <source>
        <dbReference type="ARBA" id="ARBA00023136"/>
    </source>
</evidence>
<feature type="transmembrane region" description="Helical" evidence="5">
    <location>
        <begin position="15"/>
        <end position="34"/>
    </location>
</feature>
<dbReference type="GO" id="GO:0022857">
    <property type="term" value="F:transmembrane transporter activity"/>
    <property type="evidence" value="ECO:0007669"/>
    <property type="project" value="InterPro"/>
</dbReference>
<dbReference type="Proteomes" id="UP000516421">
    <property type="component" value="Chromosome"/>
</dbReference>
<dbReference type="EMBL" id="CP061538">
    <property type="protein sequence ID" value="QNV40371.1"/>
    <property type="molecule type" value="Genomic_DNA"/>
</dbReference>
<feature type="domain" description="Major facilitator superfamily (MFS) profile" evidence="6">
    <location>
        <begin position="15"/>
        <end position="398"/>
    </location>
</feature>
<dbReference type="InterPro" id="IPR051788">
    <property type="entry name" value="MFS_Transporter"/>
</dbReference>
<dbReference type="RefSeq" id="WP_151145432.1">
    <property type="nucleotide sequence ID" value="NZ_CP061538.1"/>
</dbReference>
<feature type="transmembrane region" description="Helical" evidence="5">
    <location>
        <begin position="370"/>
        <end position="389"/>
    </location>
</feature>
<feature type="transmembrane region" description="Helical" evidence="5">
    <location>
        <begin position="222"/>
        <end position="239"/>
    </location>
</feature>
<reference evidence="7 8" key="1">
    <citation type="submission" date="2020-09" db="EMBL/GenBank/DDBJ databases">
        <title>Investigation of environmental microbe.</title>
        <authorList>
            <person name="Ou Y."/>
            <person name="Kang Q."/>
        </authorList>
    </citation>
    <scope>NUCLEOTIDE SEQUENCE [LARGE SCALE GENOMIC DNA]</scope>
    <source>
        <strain evidence="7 8">KJZ-9</strain>
    </source>
</reference>
<feature type="transmembrane region" description="Helical" evidence="5">
    <location>
        <begin position="54"/>
        <end position="74"/>
    </location>
</feature>
<dbReference type="PANTHER" id="PTHR23514">
    <property type="entry name" value="BYPASS OF STOP CODON PROTEIN 6"/>
    <property type="match status" value="1"/>
</dbReference>
<sequence>MARVEKLDQQEIKTWYRAVLAIFFASGLLTSSLLARLPDVSTGLNLSAGPMGMLLLGMTVGSFSAVTFSGYLVSKIGSRKTLILGYSLACAGIALVGIAVSISSIPLAVLGLVLDGVGMASSNVAANVQGVSAERALGRFVTPIMHGFFSIGTVVGAGLGTLDTRLGVSFMWHMIYFAVIIFATVLWALRGCHSENYGQDDTQALSQVGSYRVRDAWRDKHTIFIGIFVLGMALAEGSANDWVALALTHDYGADKTVGSLGYTFFVIAMMTGRFMGTGLLNKFGRVKVLRVTCSMAIIGLAVFIFAPNVPLGFIGLFIWGLGASLGFPTGMSAASDDPMKAAIRVSVVSTIGYAAFLGGPPALGLLGEHWGIRNALLAVLVFIVISLFLTRHLQPSSQREILSERTTNVSTYDPQTSMNPVITPETGALSQVDKK</sequence>
<dbReference type="SUPFAM" id="SSF103473">
    <property type="entry name" value="MFS general substrate transporter"/>
    <property type="match status" value="1"/>
</dbReference>
<feature type="transmembrane region" description="Helical" evidence="5">
    <location>
        <begin position="259"/>
        <end position="276"/>
    </location>
</feature>
<keyword evidence="8" id="KW-1185">Reference proteome</keyword>
<dbReference type="PANTHER" id="PTHR23514:SF13">
    <property type="entry name" value="INNER MEMBRANE PROTEIN YBJJ"/>
    <property type="match status" value="1"/>
</dbReference>
<dbReference type="CDD" id="cd17393">
    <property type="entry name" value="MFS_MosC_like"/>
    <property type="match status" value="1"/>
</dbReference>
<dbReference type="Gene3D" id="1.20.1250.20">
    <property type="entry name" value="MFS general substrate transporter like domains"/>
    <property type="match status" value="2"/>
</dbReference>
<evidence type="ECO:0000313" key="7">
    <source>
        <dbReference type="EMBL" id="QNV40371.1"/>
    </source>
</evidence>
<gene>
    <name evidence="7" type="ORF">IDM48_02830</name>
</gene>
<dbReference type="GO" id="GO:0005886">
    <property type="term" value="C:plasma membrane"/>
    <property type="evidence" value="ECO:0007669"/>
    <property type="project" value="UniProtKB-SubCell"/>
</dbReference>
<dbReference type="AlphaFoldDB" id="A0A7H2BL25"/>
<dbReference type="InterPro" id="IPR020846">
    <property type="entry name" value="MFS_dom"/>
</dbReference>
<accession>A0A7H2BL25</accession>
<feature type="transmembrane region" description="Helical" evidence="5">
    <location>
        <begin position="81"/>
        <end position="102"/>
    </location>
</feature>
<evidence type="ECO:0000259" key="6">
    <source>
        <dbReference type="PROSITE" id="PS50850"/>
    </source>
</evidence>
<evidence type="ECO:0000256" key="1">
    <source>
        <dbReference type="ARBA" id="ARBA00004651"/>
    </source>
</evidence>
<organism evidence="7 8">
    <name type="scientific">Rothia amarae</name>
    <dbReference type="NCBI Taxonomy" id="169480"/>
    <lineage>
        <taxon>Bacteria</taxon>
        <taxon>Bacillati</taxon>
        <taxon>Actinomycetota</taxon>
        <taxon>Actinomycetes</taxon>
        <taxon>Micrococcales</taxon>
        <taxon>Micrococcaceae</taxon>
        <taxon>Rothia</taxon>
    </lineage>
</organism>
<dbReference type="InterPro" id="IPR011701">
    <property type="entry name" value="MFS"/>
</dbReference>
<dbReference type="KEGG" id="rama:IDM48_02830"/>
<comment type="subcellular location">
    <subcellularLocation>
        <location evidence="1">Cell membrane</location>
        <topology evidence="1">Multi-pass membrane protein</topology>
    </subcellularLocation>
</comment>
<evidence type="ECO:0000256" key="5">
    <source>
        <dbReference type="SAM" id="Phobius"/>
    </source>
</evidence>
<evidence type="ECO:0000256" key="3">
    <source>
        <dbReference type="ARBA" id="ARBA00022989"/>
    </source>
</evidence>
<keyword evidence="2 5" id="KW-0812">Transmembrane</keyword>
<evidence type="ECO:0000313" key="8">
    <source>
        <dbReference type="Proteomes" id="UP000516421"/>
    </source>
</evidence>
<name>A0A7H2BL25_9MICC</name>
<feature type="transmembrane region" description="Helical" evidence="5">
    <location>
        <begin position="288"/>
        <end position="306"/>
    </location>
</feature>
<dbReference type="InterPro" id="IPR036259">
    <property type="entry name" value="MFS_trans_sf"/>
</dbReference>
<feature type="transmembrane region" description="Helical" evidence="5">
    <location>
        <begin position="108"/>
        <end position="128"/>
    </location>
</feature>
<keyword evidence="3 5" id="KW-1133">Transmembrane helix</keyword>
<dbReference type="PROSITE" id="PS50850">
    <property type="entry name" value="MFS"/>
    <property type="match status" value="1"/>
</dbReference>
<protein>
    <submittedName>
        <fullName evidence="7">MFS transporter</fullName>
    </submittedName>
</protein>